<proteinExistence type="predicted"/>
<comment type="caution">
    <text evidence="1">The sequence shown here is derived from an EMBL/GenBank/DDBJ whole genome shotgun (WGS) entry which is preliminary data.</text>
</comment>
<gene>
    <name evidence="1" type="ORF">OBE_12914</name>
</gene>
<reference evidence="1" key="1">
    <citation type="journal article" date="2013" name="Environ. Microbiol.">
        <title>Microbiota from the distal guts of lean and obese adolescents exhibit partial functional redundancy besides clear differences in community structure.</title>
        <authorList>
            <person name="Ferrer M."/>
            <person name="Ruiz A."/>
            <person name="Lanza F."/>
            <person name="Haange S.B."/>
            <person name="Oberbach A."/>
            <person name="Till H."/>
            <person name="Bargiela R."/>
            <person name="Campoy C."/>
            <person name="Segura M.T."/>
            <person name="Richter M."/>
            <person name="von Bergen M."/>
            <person name="Seifert J."/>
            <person name="Suarez A."/>
        </authorList>
    </citation>
    <scope>NUCLEOTIDE SEQUENCE</scope>
</reference>
<organism evidence="1">
    <name type="scientific">human gut metagenome</name>
    <dbReference type="NCBI Taxonomy" id="408170"/>
    <lineage>
        <taxon>unclassified sequences</taxon>
        <taxon>metagenomes</taxon>
        <taxon>organismal metagenomes</taxon>
    </lineage>
</organism>
<accession>K1SBG3</accession>
<dbReference type="EMBL" id="AJWZ01008913">
    <property type="protein sequence ID" value="EKC52794.1"/>
    <property type="molecule type" value="Genomic_DNA"/>
</dbReference>
<dbReference type="AlphaFoldDB" id="K1SBG3"/>
<sequence>FMGEYAVKLLEERIIHGREICVKVSIPTKLYIRDSVKKF</sequence>
<evidence type="ECO:0000313" key="1">
    <source>
        <dbReference type="EMBL" id="EKC52794.1"/>
    </source>
</evidence>
<name>K1SBG3_9ZZZZ</name>
<protein>
    <submittedName>
        <fullName evidence="1">Uncharacterized protein</fullName>
    </submittedName>
</protein>
<feature type="non-terminal residue" evidence="1">
    <location>
        <position position="1"/>
    </location>
</feature>